<dbReference type="InterPro" id="IPR012337">
    <property type="entry name" value="RNaseH-like_sf"/>
</dbReference>
<gene>
    <name evidence="3" type="ORF">C361_06002</name>
</gene>
<feature type="domain" description="Piwi" evidence="2">
    <location>
        <begin position="582"/>
        <end position="882"/>
    </location>
</feature>
<evidence type="ECO:0000313" key="3">
    <source>
        <dbReference type="EMBL" id="OXG13860.1"/>
    </source>
</evidence>
<name>A0A854Q7D3_CRYNE</name>
<evidence type="ECO:0000313" key="4">
    <source>
        <dbReference type="Proteomes" id="UP000199727"/>
    </source>
</evidence>
<dbReference type="Pfam" id="PF16488">
    <property type="entry name" value="ArgoL2"/>
    <property type="match status" value="1"/>
</dbReference>
<dbReference type="InterPro" id="IPR036397">
    <property type="entry name" value="RNaseH_sf"/>
</dbReference>
<dbReference type="Gene3D" id="3.40.50.2300">
    <property type="match status" value="1"/>
</dbReference>
<dbReference type="InterPro" id="IPR032472">
    <property type="entry name" value="ArgoL2"/>
</dbReference>
<dbReference type="Proteomes" id="UP000199727">
    <property type="component" value="Unassembled WGS sequence"/>
</dbReference>
<dbReference type="PANTHER" id="PTHR22891">
    <property type="entry name" value="EUKARYOTIC TRANSLATION INITIATION FACTOR 2C"/>
    <property type="match status" value="1"/>
</dbReference>
<dbReference type="Gene3D" id="3.30.420.10">
    <property type="entry name" value="Ribonuclease H-like superfamily/Ribonuclease H"/>
    <property type="match status" value="1"/>
</dbReference>
<dbReference type="InterPro" id="IPR003165">
    <property type="entry name" value="Piwi"/>
</dbReference>
<dbReference type="Pfam" id="PF08699">
    <property type="entry name" value="ArgoL1"/>
    <property type="match status" value="1"/>
</dbReference>
<dbReference type="InterPro" id="IPR014811">
    <property type="entry name" value="ArgoL1"/>
</dbReference>
<protein>
    <submittedName>
        <fullName evidence="3">Argonaute</fullName>
    </submittedName>
</protein>
<dbReference type="SMART" id="SM00950">
    <property type="entry name" value="Piwi"/>
    <property type="match status" value="1"/>
</dbReference>
<dbReference type="InterPro" id="IPR032473">
    <property type="entry name" value="Argonaute_Mid_dom"/>
</dbReference>
<dbReference type="SMART" id="SM01163">
    <property type="entry name" value="DUF1785"/>
    <property type="match status" value="1"/>
</dbReference>
<dbReference type="Pfam" id="PF16486">
    <property type="entry name" value="ArgoN"/>
    <property type="match status" value="1"/>
</dbReference>
<dbReference type="OrthoDB" id="10252740at2759"/>
<dbReference type="Gene3D" id="2.170.260.10">
    <property type="entry name" value="paz domain"/>
    <property type="match status" value="1"/>
</dbReference>
<dbReference type="CDD" id="cd02846">
    <property type="entry name" value="PAZ_argonaute_like"/>
    <property type="match status" value="1"/>
</dbReference>
<proteinExistence type="predicted"/>
<dbReference type="InterPro" id="IPR032474">
    <property type="entry name" value="Argonaute_N"/>
</dbReference>
<dbReference type="Pfam" id="PF02171">
    <property type="entry name" value="Piwi"/>
    <property type="match status" value="1"/>
</dbReference>
<accession>A0A854Q7D3</accession>
<dbReference type="Pfam" id="PF16487">
    <property type="entry name" value="ArgoMid"/>
    <property type="match status" value="1"/>
</dbReference>
<dbReference type="CDD" id="cd04657">
    <property type="entry name" value="Piwi_ago-like"/>
    <property type="match status" value="1"/>
</dbReference>
<feature type="domain" description="PAZ" evidence="1">
    <location>
        <begin position="307"/>
        <end position="405"/>
    </location>
</feature>
<dbReference type="GO" id="GO:0003723">
    <property type="term" value="F:RNA binding"/>
    <property type="evidence" value="ECO:0007669"/>
    <property type="project" value="InterPro"/>
</dbReference>
<dbReference type="Pfam" id="PF02170">
    <property type="entry name" value="PAZ"/>
    <property type="match status" value="1"/>
</dbReference>
<evidence type="ECO:0000259" key="2">
    <source>
        <dbReference type="PROSITE" id="PS50822"/>
    </source>
</evidence>
<reference evidence="3 4" key="1">
    <citation type="submission" date="2017-06" db="EMBL/GenBank/DDBJ databases">
        <title>Global population genomics of the pathogenic fungus Cryptococcus neoformans var. grubii.</title>
        <authorList>
            <person name="Cuomo C."/>
            <person name="Litvintseva A."/>
            <person name="Chen Y."/>
            <person name="Young S."/>
            <person name="Zeng Q."/>
            <person name="Chapman S."/>
            <person name="Gujja S."/>
            <person name="Saif S."/>
            <person name="Birren B."/>
        </authorList>
    </citation>
    <scope>NUCLEOTIDE SEQUENCE [LARGE SCALE GENOMIC DNA]</scope>
    <source>
        <strain evidence="3 4">Tu259-1</strain>
    </source>
</reference>
<dbReference type="InterPro" id="IPR036085">
    <property type="entry name" value="PAZ_dom_sf"/>
</dbReference>
<dbReference type="InterPro" id="IPR045246">
    <property type="entry name" value="Piwi_ago-like"/>
</dbReference>
<dbReference type="SUPFAM" id="SSF101690">
    <property type="entry name" value="PAZ domain"/>
    <property type="match status" value="1"/>
</dbReference>
<dbReference type="AlphaFoldDB" id="A0A854Q7D3"/>
<dbReference type="SUPFAM" id="SSF53098">
    <property type="entry name" value="Ribonuclease H-like"/>
    <property type="match status" value="1"/>
</dbReference>
<sequence length="927" mass="102164">MAPKLAPQGDVTSAFSKLSFGELPRGMQETLDGCPPRPGYGSSGKGITVNANMFMARFRKQGLSVNHYDIEINPVIKTKDAKKPRPLLQKIWNQMVADATGPVKEALEAAAYDQQKSFYTPHTLPMEGGKLEIIVGLVEDGIVPTDDRRRFRAVIQPAENMKIDLDTIMDYCRGDTQTEQARDTMLRAVMAMNVLFRQDPAQRFTMSGAAGRKFFTDEEGTPLSNGAVLYKGFQQSFRWTSAGFPAVQIDTAYSAFVEPGMLVDVAPKVLGLAPSGGFGGFGGRGGRGGRGGPRGGFMGAAPGPARPIQELNPAQTKRLNDILRGAKFTVTHRKTERVFSIIKLTSQPADNIKFTLNGKDGQPDRTVSVAQYFQEQYNVRVTRPRLPCVQYGKNFIPMEFVKLEPFNSIPMMRITPDQTAEIIKDAAKPPPMRQSAIAAWRQKLNYSNLPKLKAWQVEVNTNMMAVPARVLPAPSVIYEGNKTIRANFGGWNMKGVRFTKAGKPLVSWAVVSFDERCTVPDLQKFVTYFVNVLGQYNCPVQNKRPVCFQYNPNAGGPNMGIKPALQQAAKNAYMETKANPQIIFCILPKKDPSIYQAIKACAAEQLFKPVVTQCLQSLKIKSDRGIEQYCGNVAMKVHAKLGGLTHQVSHQLERTTMMVGADTGHPPAKGGALPPSIAVTVAAVNGENNRFVSGVRLQEGRVEIIQDLENMMATHIQTFEKNTGAKPLSILFFRDGVSEGQYAHCVNQELKSIKRAAARFGNYNPKVTFVICAKRHSMRFFASSDADKDRTGNLPPGTVVDSLVTSPIIHDFYLQAHAGLQGTARPTHYVVVADENKYSADKLQGLVNVLCYSYARATRSVSLVPVAYYADIVAEKAREWIYNDDSETATVPSTASGSRVEQMSFDALRISKRFESNPEFNSVAWFM</sequence>
<evidence type="ECO:0000259" key="1">
    <source>
        <dbReference type="PROSITE" id="PS50821"/>
    </source>
</evidence>
<dbReference type="PROSITE" id="PS50822">
    <property type="entry name" value="PIWI"/>
    <property type="match status" value="1"/>
</dbReference>
<dbReference type="InterPro" id="IPR003100">
    <property type="entry name" value="PAZ_dom"/>
</dbReference>
<comment type="caution">
    <text evidence="3">The sequence shown here is derived from an EMBL/GenBank/DDBJ whole genome shotgun (WGS) entry which is preliminary data.</text>
</comment>
<organism evidence="3 4">
    <name type="scientific">Cryptococcus neoformans Tu259-1</name>
    <dbReference type="NCBI Taxonomy" id="1230072"/>
    <lineage>
        <taxon>Eukaryota</taxon>
        <taxon>Fungi</taxon>
        <taxon>Dikarya</taxon>
        <taxon>Basidiomycota</taxon>
        <taxon>Agaricomycotina</taxon>
        <taxon>Tremellomycetes</taxon>
        <taxon>Tremellales</taxon>
        <taxon>Cryptococcaceae</taxon>
        <taxon>Cryptococcus</taxon>
        <taxon>Cryptococcus neoformans species complex</taxon>
    </lineage>
</organism>
<dbReference type="PROSITE" id="PS50821">
    <property type="entry name" value="PAZ"/>
    <property type="match status" value="1"/>
</dbReference>
<dbReference type="EMBL" id="AMKT01000078">
    <property type="protein sequence ID" value="OXG13860.1"/>
    <property type="molecule type" value="Genomic_DNA"/>
</dbReference>